<evidence type="ECO:0008006" key="4">
    <source>
        <dbReference type="Google" id="ProtNLM"/>
    </source>
</evidence>
<dbReference type="EnsemblPlants" id="PGSC0003DMT400097699">
    <property type="protein sequence ID" value="PGSC0003DMT400097699"/>
    <property type="gene ID" value="PGSC0003DMG400047270"/>
</dbReference>
<evidence type="ECO:0000313" key="3">
    <source>
        <dbReference type="Proteomes" id="UP000011115"/>
    </source>
</evidence>
<name>M1E178_SOLTU</name>
<proteinExistence type="predicted"/>
<dbReference type="InParanoid" id="M1E178"/>
<evidence type="ECO:0000256" key="1">
    <source>
        <dbReference type="SAM" id="MobiDB-lite"/>
    </source>
</evidence>
<protein>
    <recommendedName>
        <fullName evidence="4">Gag-pol polyprotein</fullName>
    </recommendedName>
</protein>
<organism evidence="2 3">
    <name type="scientific">Solanum tuberosum</name>
    <name type="common">Potato</name>
    <dbReference type="NCBI Taxonomy" id="4113"/>
    <lineage>
        <taxon>Eukaryota</taxon>
        <taxon>Viridiplantae</taxon>
        <taxon>Streptophyta</taxon>
        <taxon>Embryophyta</taxon>
        <taxon>Tracheophyta</taxon>
        <taxon>Spermatophyta</taxon>
        <taxon>Magnoliopsida</taxon>
        <taxon>eudicotyledons</taxon>
        <taxon>Gunneridae</taxon>
        <taxon>Pentapetalae</taxon>
        <taxon>asterids</taxon>
        <taxon>lamiids</taxon>
        <taxon>Solanales</taxon>
        <taxon>Solanaceae</taxon>
        <taxon>Solanoideae</taxon>
        <taxon>Solaneae</taxon>
        <taxon>Solanum</taxon>
    </lineage>
</organism>
<dbReference type="AlphaFoldDB" id="M1E178"/>
<evidence type="ECO:0000313" key="2">
    <source>
        <dbReference type="EnsemblPlants" id="PGSC0003DMT400097699"/>
    </source>
</evidence>
<dbReference type="Gramene" id="PGSC0003DMT400097699">
    <property type="protein sequence ID" value="PGSC0003DMT400097699"/>
    <property type="gene ID" value="PGSC0003DMG400047270"/>
</dbReference>
<feature type="region of interest" description="Disordered" evidence="1">
    <location>
        <begin position="1"/>
        <end position="28"/>
    </location>
</feature>
<keyword evidence="3" id="KW-1185">Reference proteome</keyword>
<reference evidence="2" key="2">
    <citation type="submission" date="2015-06" db="UniProtKB">
        <authorList>
            <consortium name="EnsemblPlants"/>
        </authorList>
    </citation>
    <scope>IDENTIFICATION</scope>
    <source>
        <strain evidence="2">DM1-3 516 R44</strain>
    </source>
</reference>
<reference evidence="3" key="1">
    <citation type="journal article" date="2011" name="Nature">
        <title>Genome sequence and analysis of the tuber crop potato.</title>
        <authorList>
            <consortium name="The Potato Genome Sequencing Consortium"/>
        </authorList>
    </citation>
    <scope>NUCLEOTIDE SEQUENCE [LARGE SCALE GENOMIC DNA]</scope>
    <source>
        <strain evidence="3">cv. DM1-3 516 R44</strain>
    </source>
</reference>
<dbReference type="HOGENOM" id="CLU_2101217_0_0_1"/>
<dbReference type="Proteomes" id="UP000011115">
    <property type="component" value="Unassembled WGS sequence"/>
</dbReference>
<sequence length="116" mass="12675">MTTRRANARRIERDNMDKEVPPQAPIDPLADNVTTVEFRSTFQVLAQAVMAKANREVVGPVNPNVGTATANINEVLDADPGYLYLQHKKCRPTGVSTLNVRACEGNTKQDIGLKGN</sequence>
<dbReference type="PaxDb" id="4113-PGSC0003DMT400097699"/>
<accession>M1E178</accession>
<feature type="compositionally biased region" description="Basic and acidic residues" evidence="1">
    <location>
        <begin position="9"/>
        <end position="20"/>
    </location>
</feature>